<sequence>MSTAESNMSPGMLSTDRDMLSLKVVKFRTHQDRPWTSNNPIGKSHMGLDPGRMDMENVVYRMQCVVHDEGVHIERSVYPHRGNAFID</sequence>
<dbReference type="Proteomes" id="UP000499080">
    <property type="component" value="Unassembled WGS sequence"/>
</dbReference>
<protein>
    <submittedName>
        <fullName evidence="1">Uncharacterized protein</fullName>
    </submittedName>
</protein>
<evidence type="ECO:0000313" key="1">
    <source>
        <dbReference type="EMBL" id="GBM57055.1"/>
    </source>
</evidence>
<accession>A0A4Y2GW64</accession>
<proteinExistence type="predicted"/>
<dbReference type="AlphaFoldDB" id="A0A4Y2GW64"/>
<dbReference type="EMBL" id="BGPR01001575">
    <property type="protein sequence ID" value="GBM57055.1"/>
    <property type="molecule type" value="Genomic_DNA"/>
</dbReference>
<keyword evidence="2" id="KW-1185">Reference proteome</keyword>
<evidence type="ECO:0000313" key="2">
    <source>
        <dbReference type="Proteomes" id="UP000499080"/>
    </source>
</evidence>
<dbReference type="OrthoDB" id="6465164at2759"/>
<gene>
    <name evidence="1" type="ORF">AVEN_157021_1</name>
</gene>
<name>A0A4Y2GW64_ARAVE</name>
<reference evidence="1 2" key="1">
    <citation type="journal article" date="2019" name="Sci. Rep.">
        <title>Orb-weaving spider Araneus ventricosus genome elucidates the spidroin gene catalogue.</title>
        <authorList>
            <person name="Kono N."/>
            <person name="Nakamura H."/>
            <person name="Ohtoshi R."/>
            <person name="Moran D.A.P."/>
            <person name="Shinohara A."/>
            <person name="Yoshida Y."/>
            <person name="Fujiwara M."/>
            <person name="Mori M."/>
            <person name="Tomita M."/>
            <person name="Arakawa K."/>
        </authorList>
    </citation>
    <scope>NUCLEOTIDE SEQUENCE [LARGE SCALE GENOMIC DNA]</scope>
</reference>
<comment type="caution">
    <text evidence="1">The sequence shown here is derived from an EMBL/GenBank/DDBJ whole genome shotgun (WGS) entry which is preliminary data.</text>
</comment>
<organism evidence="1 2">
    <name type="scientific">Araneus ventricosus</name>
    <name type="common">Orbweaver spider</name>
    <name type="synonym">Epeira ventricosa</name>
    <dbReference type="NCBI Taxonomy" id="182803"/>
    <lineage>
        <taxon>Eukaryota</taxon>
        <taxon>Metazoa</taxon>
        <taxon>Ecdysozoa</taxon>
        <taxon>Arthropoda</taxon>
        <taxon>Chelicerata</taxon>
        <taxon>Arachnida</taxon>
        <taxon>Araneae</taxon>
        <taxon>Araneomorphae</taxon>
        <taxon>Entelegynae</taxon>
        <taxon>Araneoidea</taxon>
        <taxon>Araneidae</taxon>
        <taxon>Araneus</taxon>
    </lineage>
</organism>